<evidence type="ECO:0000313" key="9">
    <source>
        <dbReference type="Proteomes" id="UP000325113"/>
    </source>
</evidence>
<feature type="compositionally biased region" description="Low complexity" evidence="1">
    <location>
        <begin position="295"/>
        <end position="304"/>
    </location>
</feature>
<organism evidence="3 9">
    <name type="scientific">Cafeteria roenbergensis</name>
    <name type="common">Marine flagellate</name>
    <dbReference type="NCBI Taxonomy" id="33653"/>
    <lineage>
        <taxon>Eukaryota</taxon>
        <taxon>Sar</taxon>
        <taxon>Stramenopiles</taxon>
        <taxon>Bigyra</taxon>
        <taxon>Opalozoa</taxon>
        <taxon>Bicosoecida</taxon>
        <taxon>Cafeteriaceae</taxon>
        <taxon>Cafeteria</taxon>
    </lineage>
</organism>
<dbReference type="Proteomes" id="UP000324907">
    <property type="component" value="Unassembled WGS sequence"/>
</dbReference>
<protein>
    <submittedName>
        <fullName evidence="3">Uncharacterized protein</fullName>
    </submittedName>
</protein>
<dbReference type="EMBL" id="VLTN01000008">
    <property type="protein sequence ID" value="KAA0155250.1"/>
    <property type="molecule type" value="Genomic_DNA"/>
</dbReference>
<evidence type="ECO:0000313" key="6">
    <source>
        <dbReference type="Proteomes" id="UP000322899"/>
    </source>
</evidence>
<evidence type="ECO:0000313" key="4">
    <source>
        <dbReference type="EMBL" id="KAA0165580.1"/>
    </source>
</evidence>
<feature type="compositionally biased region" description="Basic and acidic residues" evidence="1">
    <location>
        <begin position="305"/>
        <end position="317"/>
    </location>
</feature>
<evidence type="ECO:0000313" key="3">
    <source>
        <dbReference type="EMBL" id="KAA0162822.1"/>
    </source>
</evidence>
<dbReference type="Proteomes" id="UP000322899">
    <property type="component" value="Unassembled WGS sequence"/>
</dbReference>
<evidence type="ECO:0000313" key="2">
    <source>
        <dbReference type="EMBL" id="KAA0155250.1"/>
    </source>
</evidence>
<dbReference type="EMBL" id="VLTL01000046">
    <property type="protein sequence ID" value="KAA0165580.1"/>
    <property type="molecule type" value="Genomic_DNA"/>
</dbReference>
<accession>A0A5A8DB69</accession>
<gene>
    <name evidence="5" type="ORF">FNF27_01574</name>
    <name evidence="4" type="ORF">FNF28_03432</name>
    <name evidence="2" type="ORF">FNF29_02001</name>
    <name evidence="3" type="ORF">FNF31_03086</name>
</gene>
<keyword evidence="7" id="KW-1185">Reference proteome</keyword>
<dbReference type="AlphaFoldDB" id="A0A5A8DB69"/>
<evidence type="ECO:0000256" key="1">
    <source>
        <dbReference type="SAM" id="MobiDB-lite"/>
    </source>
</evidence>
<dbReference type="EMBL" id="VLTM01000025">
    <property type="protein sequence ID" value="KAA0162822.1"/>
    <property type="molecule type" value="Genomic_DNA"/>
</dbReference>
<feature type="compositionally biased region" description="Polar residues" evidence="1">
    <location>
        <begin position="75"/>
        <end position="84"/>
    </location>
</feature>
<dbReference type="Proteomes" id="UP000325113">
    <property type="component" value="Unassembled WGS sequence"/>
</dbReference>
<evidence type="ECO:0000313" key="5">
    <source>
        <dbReference type="EMBL" id="KAA0176752.1"/>
    </source>
</evidence>
<reference evidence="6 7" key="1">
    <citation type="submission" date="2019-07" db="EMBL/GenBank/DDBJ databases">
        <title>Genomes of Cafeteria roenbergensis.</title>
        <authorList>
            <person name="Fischer M.G."/>
            <person name="Hackl T."/>
            <person name="Roman M."/>
        </authorList>
    </citation>
    <scope>NUCLEOTIDE SEQUENCE [LARGE SCALE GENOMIC DNA]</scope>
    <source>
        <strain evidence="2 7">BVI</strain>
        <strain evidence="3 9">Cflag</strain>
        <strain evidence="5 6">E4-10P</strain>
        <strain evidence="4 8">RCC970-E3</strain>
    </source>
</reference>
<comment type="caution">
    <text evidence="3">The sequence shown here is derived from an EMBL/GenBank/DDBJ whole genome shotgun (WGS) entry which is preliminary data.</text>
</comment>
<evidence type="ECO:0000313" key="8">
    <source>
        <dbReference type="Proteomes" id="UP000324907"/>
    </source>
</evidence>
<feature type="compositionally biased region" description="Gly residues" evidence="1">
    <location>
        <begin position="371"/>
        <end position="383"/>
    </location>
</feature>
<name>A0A5A8DB69_CAFRO</name>
<feature type="compositionally biased region" description="Low complexity" evidence="1">
    <location>
        <begin position="107"/>
        <end position="124"/>
    </location>
</feature>
<sequence length="492" mass="50571">MPAFRSDALTNTHTRTMEFAALGKSSGGARRRPPGAQPTKGSRGPHWADPASRGAKPEPANSYAAYKAQRLAHASGQQADASRTASDRQAAARKANPVASHIVPKSRTTAFQRTARAGAAGTTGQRRRGPGFSSPDRYLPAYRSKNPDSVFGRNGATAVHARIRQDESAMRQLAIDRQRQSIAEREAFRGSRLGMGGVDSKFDPEAEFDAKWHAAEAQRRSAFLRATLPDGRITGESIGLTSEAAVGMAAGIAAECVLASFGEAPTLADTAHLATSLRGQSAASARSGGGGATGGSISAASARGQGDDAGFRPDSRRGGPRRPALEGSAESALAVTAAGNVLRRTTATARRGERPPPLSPVDPRATSRGGEANGLGETAGVGGTIHRRPDTAPRLLQQARASAAGVGTLSMAVSPVKGGGAGGLVSSSSPLRTGSLQVGAAPLGGTARTFVKVTDGTTVAQPAPTAAVMDSGAVARARRQRIRNMRDACRRT</sequence>
<feature type="region of interest" description="Disordered" evidence="1">
    <location>
        <begin position="21"/>
        <end position="153"/>
    </location>
</feature>
<proteinExistence type="predicted"/>
<evidence type="ECO:0000313" key="7">
    <source>
        <dbReference type="Proteomes" id="UP000323011"/>
    </source>
</evidence>
<dbReference type="Proteomes" id="UP000323011">
    <property type="component" value="Unassembled WGS sequence"/>
</dbReference>
<dbReference type="EMBL" id="VLTO01000006">
    <property type="protein sequence ID" value="KAA0176752.1"/>
    <property type="molecule type" value="Genomic_DNA"/>
</dbReference>
<feature type="region of interest" description="Disordered" evidence="1">
    <location>
        <begin position="282"/>
        <end position="388"/>
    </location>
</feature>